<name>A0ABP8ZCP2_9MICO</name>
<evidence type="ECO:0000256" key="2">
    <source>
        <dbReference type="ARBA" id="ARBA00022670"/>
    </source>
</evidence>
<accession>A0ABP8ZCP2</accession>
<evidence type="ECO:0000256" key="6">
    <source>
        <dbReference type="ARBA" id="ARBA00023049"/>
    </source>
</evidence>
<keyword evidence="3" id="KW-0479">Metal-binding</keyword>
<dbReference type="Pfam" id="PF02868">
    <property type="entry name" value="Peptidase_M4_C"/>
    <property type="match status" value="1"/>
</dbReference>
<comment type="cofactor">
    <cofactor evidence="7">
        <name>Zn(2+)</name>
        <dbReference type="ChEBI" id="CHEBI:29105"/>
    </cofactor>
</comment>
<dbReference type="InterPro" id="IPR052759">
    <property type="entry name" value="Metalloprotease_M4"/>
</dbReference>
<dbReference type="InterPro" id="IPR023612">
    <property type="entry name" value="Peptidase_M4"/>
</dbReference>
<protein>
    <recommendedName>
        <fullName evidence="7">Neutral metalloproteinase</fullName>
        <ecNumber evidence="7">3.4.24.-</ecNumber>
    </recommendedName>
</protein>
<keyword evidence="11" id="KW-1185">Reference proteome</keyword>
<dbReference type="RefSeq" id="WP_345481871.1">
    <property type="nucleotide sequence ID" value="NZ_BAABLP010000006.1"/>
</dbReference>
<keyword evidence="6 7" id="KW-0482">Metalloprotease</keyword>
<comment type="function">
    <text evidence="7">Extracellular zinc metalloprotease.</text>
</comment>
<keyword evidence="4 7" id="KW-0378">Hydrolase</keyword>
<dbReference type="EC" id="3.4.24.-" evidence="7"/>
<dbReference type="Gene3D" id="1.10.390.10">
    <property type="entry name" value="Neutral Protease Domain 2"/>
    <property type="match status" value="1"/>
</dbReference>
<keyword evidence="5 7" id="KW-0862">Zinc</keyword>
<proteinExistence type="inferred from homology"/>
<organism evidence="10 11">
    <name type="scientific">Amnibacterium soli</name>
    <dbReference type="NCBI Taxonomy" id="1282736"/>
    <lineage>
        <taxon>Bacteria</taxon>
        <taxon>Bacillati</taxon>
        <taxon>Actinomycetota</taxon>
        <taxon>Actinomycetes</taxon>
        <taxon>Micrococcales</taxon>
        <taxon>Microbacteriaceae</taxon>
        <taxon>Amnibacterium</taxon>
    </lineage>
</organism>
<keyword evidence="7" id="KW-0964">Secreted</keyword>
<dbReference type="Proteomes" id="UP001500121">
    <property type="component" value="Unassembled WGS sequence"/>
</dbReference>
<evidence type="ECO:0000256" key="3">
    <source>
        <dbReference type="ARBA" id="ARBA00022723"/>
    </source>
</evidence>
<reference evidence="11" key="1">
    <citation type="journal article" date="2019" name="Int. J. Syst. Evol. Microbiol.">
        <title>The Global Catalogue of Microorganisms (GCM) 10K type strain sequencing project: providing services to taxonomists for standard genome sequencing and annotation.</title>
        <authorList>
            <consortium name="The Broad Institute Genomics Platform"/>
            <consortium name="The Broad Institute Genome Sequencing Center for Infectious Disease"/>
            <person name="Wu L."/>
            <person name="Ma J."/>
        </authorList>
    </citation>
    <scope>NUCLEOTIDE SEQUENCE [LARGE SCALE GENOMIC DNA]</scope>
    <source>
        <strain evidence="11">JCM 19015</strain>
    </source>
</reference>
<comment type="similarity">
    <text evidence="1 7">Belongs to the peptidase M4 family.</text>
</comment>
<dbReference type="EMBL" id="BAABLP010000006">
    <property type="protein sequence ID" value="GAA4753152.1"/>
    <property type="molecule type" value="Genomic_DNA"/>
</dbReference>
<sequence length="346" mass="36836">MHCTLVPPYILQALARQDDPVVRDAAIATLGYDKTFAVSRVIQDAARRRSPRTAAPIAPRLQRLIHDAEHGEDLPGRLVRAEGAPVSTDVAVNEAYDGLGDTWTLYEDVYGRNSIDDAGLALSGTVHFSEQYDNAYWDGEQMVFGDGDGVLFNRFTISVDVIGHELTHGVTGATADLAYKNQSGALNESISDVFGSLVKQYALKQSAAEADWLIGAGLLAEGVQGVALRSMKAPGTAYDDPRLGGKDPQPAHLRDYLRTTSDNGGVHTNSGIPNHAFYLAAVALGGNAWEQAGHVWYETVTGGALHADATFPQFAQLTVATADRLYGAAARTAVAEAWVGVGLVTS</sequence>
<evidence type="ECO:0000313" key="11">
    <source>
        <dbReference type="Proteomes" id="UP001500121"/>
    </source>
</evidence>
<evidence type="ECO:0000256" key="1">
    <source>
        <dbReference type="ARBA" id="ARBA00009388"/>
    </source>
</evidence>
<dbReference type="Pfam" id="PF01447">
    <property type="entry name" value="Peptidase_M4"/>
    <property type="match status" value="1"/>
</dbReference>
<dbReference type="Gene3D" id="3.10.170.10">
    <property type="match status" value="1"/>
</dbReference>
<evidence type="ECO:0000259" key="9">
    <source>
        <dbReference type="Pfam" id="PF02868"/>
    </source>
</evidence>
<feature type="domain" description="Peptidase M4" evidence="8">
    <location>
        <begin position="91"/>
        <end position="171"/>
    </location>
</feature>
<keyword evidence="2 7" id="KW-0645">Protease</keyword>
<dbReference type="InterPro" id="IPR027268">
    <property type="entry name" value="Peptidase_M4/M1_CTD_sf"/>
</dbReference>
<dbReference type="PANTHER" id="PTHR43579">
    <property type="match status" value="1"/>
</dbReference>
<feature type="domain" description="Peptidase M4 C-terminal" evidence="9">
    <location>
        <begin position="175"/>
        <end position="342"/>
    </location>
</feature>
<dbReference type="SUPFAM" id="SSF55486">
    <property type="entry name" value="Metalloproteases ('zincins'), catalytic domain"/>
    <property type="match status" value="1"/>
</dbReference>
<evidence type="ECO:0000259" key="8">
    <source>
        <dbReference type="Pfam" id="PF01447"/>
    </source>
</evidence>
<evidence type="ECO:0000313" key="10">
    <source>
        <dbReference type="EMBL" id="GAA4753152.1"/>
    </source>
</evidence>
<dbReference type="CDD" id="cd09597">
    <property type="entry name" value="M4_TLP"/>
    <property type="match status" value="1"/>
</dbReference>
<comment type="subcellular location">
    <subcellularLocation>
        <location evidence="7">Secreted</location>
    </subcellularLocation>
</comment>
<evidence type="ECO:0000256" key="4">
    <source>
        <dbReference type="ARBA" id="ARBA00022801"/>
    </source>
</evidence>
<evidence type="ECO:0000256" key="5">
    <source>
        <dbReference type="ARBA" id="ARBA00022833"/>
    </source>
</evidence>
<dbReference type="InterPro" id="IPR013856">
    <property type="entry name" value="Peptidase_M4_domain"/>
</dbReference>
<gene>
    <name evidence="10" type="ORF">GCM10025783_27560</name>
</gene>
<comment type="caution">
    <text evidence="10">The sequence shown here is derived from an EMBL/GenBank/DDBJ whole genome shotgun (WGS) entry which is preliminary data.</text>
</comment>
<dbReference type="PRINTS" id="PR00730">
    <property type="entry name" value="THERMOLYSIN"/>
</dbReference>
<dbReference type="InterPro" id="IPR001570">
    <property type="entry name" value="Peptidase_M4_C_domain"/>
</dbReference>
<evidence type="ECO:0000256" key="7">
    <source>
        <dbReference type="RuleBase" id="RU366073"/>
    </source>
</evidence>
<dbReference type="PANTHER" id="PTHR43579:SF1">
    <property type="entry name" value="NEUTRAL METALLOPROTEINASE"/>
    <property type="match status" value="1"/>
</dbReference>